<keyword evidence="3" id="KW-1185">Reference proteome</keyword>
<evidence type="ECO:0000313" key="2">
    <source>
        <dbReference type="EMBL" id="KIM23116.1"/>
    </source>
</evidence>
<sequence>MYESPDVPFQTILLRPSPVSPPYSLPIGSKSTGIQPSFASNLAVPAGGTYDESGNGLRDDRKERGIDPGSYEESEDMGVGRAAGLNTHFGHRMVYSAAGYRWWTQMNTGNRKELVRADASCHRHDTTKTTNVIPNISSLVRMTRLGSFV</sequence>
<name>A0A0C3AV70_SERVB</name>
<reference evidence="2 3" key="1">
    <citation type="submission" date="2014-04" db="EMBL/GenBank/DDBJ databases">
        <authorList>
            <consortium name="DOE Joint Genome Institute"/>
            <person name="Kuo A."/>
            <person name="Zuccaro A."/>
            <person name="Kohler A."/>
            <person name="Nagy L.G."/>
            <person name="Floudas D."/>
            <person name="Copeland A."/>
            <person name="Barry K.W."/>
            <person name="Cichocki N."/>
            <person name="Veneault-Fourrey C."/>
            <person name="LaButti K."/>
            <person name="Lindquist E.A."/>
            <person name="Lipzen A."/>
            <person name="Lundell T."/>
            <person name="Morin E."/>
            <person name="Murat C."/>
            <person name="Sun H."/>
            <person name="Tunlid A."/>
            <person name="Henrissat B."/>
            <person name="Grigoriev I.V."/>
            <person name="Hibbett D.S."/>
            <person name="Martin F."/>
            <person name="Nordberg H.P."/>
            <person name="Cantor M.N."/>
            <person name="Hua S.X."/>
        </authorList>
    </citation>
    <scope>NUCLEOTIDE SEQUENCE [LARGE SCALE GENOMIC DNA]</scope>
    <source>
        <strain evidence="2 3">MAFF 305830</strain>
    </source>
</reference>
<dbReference type="HOGENOM" id="CLU_1846335_0_0_1"/>
<accession>A0A0C3AV70</accession>
<feature type="region of interest" description="Disordered" evidence="1">
    <location>
        <begin position="36"/>
        <end position="79"/>
    </location>
</feature>
<dbReference type="EMBL" id="KN824342">
    <property type="protein sequence ID" value="KIM23116.1"/>
    <property type="molecule type" value="Genomic_DNA"/>
</dbReference>
<dbReference type="AlphaFoldDB" id="A0A0C3AV70"/>
<evidence type="ECO:0000313" key="3">
    <source>
        <dbReference type="Proteomes" id="UP000054097"/>
    </source>
</evidence>
<feature type="compositionally biased region" description="Basic and acidic residues" evidence="1">
    <location>
        <begin position="57"/>
        <end position="66"/>
    </location>
</feature>
<protein>
    <submittedName>
        <fullName evidence="2">Uncharacterized protein</fullName>
    </submittedName>
</protein>
<dbReference type="Proteomes" id="UP000054097">
    <property type="component" value="Unassembled WGS sequence"/>
</dbReference>
<reference evidence="3" key="2">
    <citation type="submission" date="2015-01" db="EMBL/GenBank/DDBJ databases">
        <title>Evolutionary Origins and Diversification of the Mycorrhizal Mutualists.</title>
        <authorList>
            <consortium name="DOE Joint Genome Institute"/>
            <consortium name="Mycorrhizal Genomics Consortium"/>
            <person name="Kohler A."/>
            <person name="Kuo A."/>
            <person name="Nagy L.G."/>
            <person name="Floudas D."/>
            <person name="Copeland A."/>
            <person name="Barry K.W."/>
            <person name="Cichocki N."/>
            <person name="Veneault-Fourrey C."/>
            <person name="LaButti K."/>
            <person name="Lindquist E.A."/>
            <person name="Lipzen A."/>
            <person name="Lundell T."/>
            <person name="Morin E."/>
            <person name="Murat C."/>
            <person name="Riley R."/>
            <person name="Ohm R."/>
            <person name="Sun H."/>
            <person name="Tunlid A."/>
            <person name="Henrissat B."/>
            <person name="Grigoriev I.V."/>
            <person name="Hibbett D.S."/>
            <person name="Martin F."/>
        </authorList>
    </citation>
    <scope>NUCLEOTIDE SEQUENCE [LARGE SCALE GENOMIC DNA]</scope>
    <source>
        <strain evidence="3">MAFF 305830</strain>
    </source>
</reference>
<gene>
    <name evidence="2" type="ORF">M408DRAFT_266056</name>
</gene>
<organism evidence="2 3">
    <name type="scientific">Serendipita vermifera MAFF 305830</name>
    <dbReference type="NCBI Taxonomy" id="933852"/>
    <lineage>
        <taxon>Eukaryota</taxon>
        <taxon>Fungi</taxon>
        <taxon>Dikarya</taxon>
        <taxon>Basidiomycota</taxon>
        <taxon>Agaricomycotina</taxon>
        <taxon>Agaricomycetes</taxon>
        <taxon>Sebacinales</taxon>
        <taxon>Serendipitaceae</taxon>
        <taxon>Serendipita</taxon>
    </lineage>
</organism>
<evidence type="ECO:0000256" key="1">
    <source>
        <dbReference type="SAM" id="MobiDB-lite"/>
    </source>
</evidence>
<proteinExistence type="predicted"/>